<gene>
    <name evidence="2" type="ORF">GCM10007140_27900</name>
</gene>
<evidence type="ECO:0000313" key="2">
    <source>
        <dbReference type="EMBL" id="GGE76610.1"/>
    </source>
</evidence>
<dbReference type="EMBL" id="BMFK01000002">
    <property type="protein sequence ID" value="GGE76610.1"/>
    <property type="molecule type" value="Genomic_DNA"/>
</dbReference>
<feature type="region of interest" description="Disordered" evidence="1">
    <location>
        <begin position="1"/>
        <end position="22"/>
    </location>
</feature>
<dbReference type="Proteomes" id="UP000605259">
    <property type="component" value="Unassembled WGS sequence"/>
</dbReference>
<reference evidence="2" key="1">
    <citation type="journal article" date="2014" name="Int. J. Syst. Evol. Microbiol.">
        <title>Complete genome sequence of Corynebacterium casei LMG S-19264T (=DSM 44701T), isolated from a smear-ripened cheese.</title>
        <authorList>
            <consortium name="US DOE Joint Genome Institute (JGI-PGF)"/>
            <person name="Walter F."/>
            <person name="Albersmeier A."/>
            <person name="Kalinowski J."/>
            <person name="Ruckert C."/>
        </authorList>
    </citation>
    <scope>NUCLEOTIDE SEQUENCE</scope>
    <source>
        <strain evidence="2">CGMCC 1.12698</strain>
    </source>
</reference>
<name>A0A917AUC2_9BACI</name>
<proteinExistence type="predicted"/>
<dbReference type="AlphaFoldDB" id="A0A917AUC2"/>
<protein>
    <submittedName>
        <fullName evidence="2">Uncharacterized protein</fullName>
    </submittedName>
</protein>
<accession>A0A917AUC2</accession>
<organism evidence="2 3">
    <name type="scientific">Priestia taiwanensis</name>
    <dbReference type="NCBI Taxonomy" id="1347902"/>
    <lineage>
        <taxon>Bacteria</taxon>
        <taxon>Bacillati</taxon>
        <taxon>Bacillota</taxon>
        <taxon>Bacilli</taxon>
        <taxon>Bacillales</taxon>
        <taxon>Bacillaceae</taxon>
        <taxon>Priestia</taxon>
    </lineage>
</organism>
<keyword evidence="3" id="KW-1185">Reference proteome</keyword>
<comment type="caution">
    <text evidence="2">The sequence shown here is derived from an EMBL/GenBank/DDBJ whole genome shotgun (WGS) entry which is preliminary data.</text>
</comment>
<feature type="compositionally biased region" description="Basic and acidic residues" evidence="1">
    <location>
        <begin position="1"/>
        <end position="18"/>
    </location>
</feature>
<sequence>MHETESGDSYGKSEESVHSEYSASTQILVKDLVFTYETKIRRFVLCKIV</sequence>
<evidence type="ECO:0000313" key="3">
    <source>
        <dbReference type="Proteomes" id="UP000605259"/>
    </source>
</evidence>
<evidence type="ECO:0000256" key="1">
    <source>
        <dbReference type="SAM" id="MobiDB-lite"/>
    </source>
</evidence>
<reference evidence="2" key="2">
    <citation type="submission" date="2020-09" db="EMBL/GenBank/DDBJ databases">
        <authorList>
            <person name="Sun Q."/>
            <person name="Zhou Y."/>
        </authorList>
    </citation>
    <scope>NUCLEOTIDE SEQUENCE</scope>
    <source>
        <strain evidence="2">CGMCC 1.12698</strain>
    </source>
</reference>